<name>A0ABU5ICT6_9BURK</name>
<evidence type="ECO:0000313" key="1">
    <source>
        <dbReference type="EMBL" id="MDZ5455778.1"/>
    </source>
</evidence>
<evidence type="ECO:0000313" key="2">
    <source>
        <dbReference type="Proteomes" id="UP001293718"/>
    </source>
</evidence>
<evidence type="ECO:0008006" key="3">
    <source>
        <dbReference type="Google" id="ProtNLM"/>
    </source>
</evidence>
<keyword evidence="2" id="KW-1185">Reference proteome</keyword>
<proteinExistence type="predicted"/>
<reference evidence="1 2" key="1">
    <citation type="submission" date="2023-11" db="EMBL/GenBank/DDBJ databases">
        <title>Draft genome of Azohydromonas lata strain H1 (DSM1123), a polyhydroxyalkanoate producer.</title>
        <authorList>
            <person name="Traversa D."/>
            <person name="D'Addabbo P."/>
            <person name="Pazzani C."/>
            <person name="Manzari C."/>
            <person name="Chiara M."/>
            <person name="Scrascia M."/>
        </authorList>
    </citation>
    <scope>NUCLEOTIDE SEQUENCE [LARGE SCALE GENOMIC DNA]</scope>
    <source>
        <strain evidence="1 2">H1</strain>
    </source>
</reference>
<comment type="caution">
    <text evidence="1">The sequence shown here is derived from an EMBL/GenBank/DDBJ whole genome shotgun (WGS) entry which is preliminary data.</text>
</comment>
<sequence length="40" mass="4176">MATDGATITMSMREADRLKTVQAVVDGALRVGVAAQRLGD</sequence>
<dbReference type="EMBL" id="JAXOJX010000003">
    <property type="protein sequence ID" value="MDZ5455778.1"/>
    <property type="molecule type" value="Genomic_DNA"/>
</dbReference>
<gene>
    <name evidence="1" type="ORF">SM757_04250</name>
</gene>
<dbReference type="Proteomes" id="UP001293718">
    <property type="component" value="Unassembled WGS sequence"/>
</dbReference>
<protein>
    <recommendedName>
        <fullName evidence="3">Transposase</fullName>
    </recommendedName>
</protein>
<accession>A0ABU5ICT6</accession>
<organism evidence="1 2">
    <name type="scientific">Azohydromonas lata</name>
    <dbReference type="NCBI Taxonomy" id="45677"/>
    <lineage>
        <taxon>Bacteria</taxon>
        <taxon>Pseudomonadati</taxon>
        <taxon>Pseudomonadota</taxon>
        <taxon>Betaproteobacteria</taxon>
        <taxon>Burkholderiales</taxon>
        <taxon>Sphaerotilaceae</taxon>
        <taxon>Azohydromonas</taxon>
    </lineage>
</organism>